<dbReference type="KEGG" id="sata:C5746_31830"/>
<dbReference type="AlphaFoldDB" id="A0A2Z5JS21"/>
<feature type="compositionally biased region" description="Basic and acidic residues" evidence="1">
    <location>
        <begin position="1"/>
        <end position="17"/>
    </location>
</feature>
<protein>
    <submittedName>
        <fullName evidence="2">Uncharacterized protein</fullName>
    </submittedName>
</protein>
<evidence type="ECO:0000313" key="3">
    <source>
        <dbReference type="Proteomes" id="UP000252698"/>
    </source>
</evidence>
<sequence length="66" mass="7204">MTNHHADGTGCPADHKHTSSGKPLHPDCPGRAYTRAICSCGGWEMEESGKGYVNECRKRHLASHTQ</sequence>
<name>A0A2Z5JS21_STRAR</name>
<evidence type="ECO:0000256" key="1">
    <source>
        <dbReference type="SAM" id="MobiDB-lite"/>
    </source>
</evidence>
<evidence type="ECO:0000313" key="2">
    <source>
        <dbReference type="EMBL" id="AXE83137.1"/>
    </source>
</evidence>
<organism evidence="2 3">
    <name type="scientific">Streptomyces atratus</name>
    <dbReference type="NCBI Taxonomy" id="1893"/>
    <lineage>
        <taxon>Bacteria</taxon>
        <taxon>Bacillati</taxon>
        <taxon>Actinomycetota</taxon>
        <taxon>Actinomycetes</taxon>
        <taxon>Kitasatosporales</taxon>
        <taxon>Streptomycetaceae</taxon>
        <taxon>Streptomyces</taxon>
    </lineage>
</organism>
<dbReference type="Proteomes" id="UP000252698">
    <property type="component" value="Chromosome"/>
</dbReference>
<reference evidence="2 3" key="1">
    <citation type="journal article" date="2018" name="Front. Microbiol.">
        <title>Genome Sequencing of Streptomyces atratus SCSIOZH16 and Activation Production of Nocardamine via Metabolic Engineering.</title>
        <authorList>
            <person name="Li Y."/>
            <person name="Zhang C."/>
            <person name="Liu C."/>
            <person name="Ju J."/>
            <person name="Ma J."/>
        </authorList>
    </citation>
    <scope>NUCLEOTIDE SEQUENCE [LARGE SCALE GENOMIC DNA]</scope>
    <source>
        <strain evidence="2 3">SCSIO_ZH16</strain>
    </source>
</reference>
<accession>A0A2Z5JS21</accession>
<gene>
    <name evidence="2" type="ORF">C5746_31830</name>
</gene>
<feature type="region of interest" description="Disordered" evidence="1">
    <location>
        <begin position="1"/>
        <end position="26"/>
    </location>
</feature>
<proteinExistence type="predicted"/>
<dbReference type="EMBL" id="CP027306">
    <property type="protein sequence ID" value="AXE83137.1"/>
    <property type="molecule type" value="Genomic_DNA"/>
</dbReference>